<evidence type="ECO:0000256" key="1">
    <source>
        <dbReference type="SAM" id="Phobius"/>
    </source>
</evidence>
<proteinExistence type="predicted"/>
<dbReference type="Proteomes" id="UP001054889">
    <property type="component" value="Unassembled WGS sequence"/>
</dbReference>
<organism evidence="2 3">
    <name type="scientific">Eleusine coracana subsp. coracana</name>
    <dbReference type="NCBI Taxonomy" id="191504"/>
    <lineage>
        <taxon>Eukaryota</taxon>
        <taxon>Viridiplantae</taxon>
        <taxon>Streptophyta</taxon>
        <taxon>Embryophyta</taxon>
        <taxon>Tracheophyta</taxon>
        <taxon>Spermatophyta</taxon>
        <taxon>Magnoliopsida</taxon>
        <taxon>Liliopsida</taxon>
        <taxon>Poales</taxon>
        <taxon>Poaceae</taxon>
        <taxon>PACMAD clade</taxon>
        <taxon>Chloridoideae</taxon>
        <taxon>Cynodonteae</taxon>
        <taxon>Eleusininae</taxon>
        <taxon>Eleusine</taxon>
    </lineage>
</organism>
<reference evidence="2" key="2">
    <citation type="submission" date="2021-12" db="EMBL/GenBank/DDBJ databases">
        <title>Resequencing data analysis of finger millet.</title>
        <authorList>
            <person name="Hatakeyama M."/>
            <person name="Aluri S."/>
            <person name="Balachadran M.T."/>
            <person name="Sivarajan S.R."/>
            <person name="Poveda L."/>
            <person name="Shimizu-Inatsugi R."/>
            <person name="Schlapbach R."/>
            <person name="Sreeman S.M."/>
            <person name="Shimizu K.K."/>
        </authorList>
    </citation>
    <scope>NUCLEOTIDE SEQUENCE</scope>
</reference>
<keyword evidence="1" id="KW-1133">Transmembrane helix</keyword>
<keyword evidence="1" id="KW-0472">Membrane</keyword>
<dbReference type="EMBL" id="BQKI01000003">
    <property type="protein sequence ID" value="GJM90967.1"/>
    <property type="molecule type" value="Genomic_DNA"/>
</dbReference>
<sequence length="58" mass="6547">MHFPSLLVKRTGCVFSLLIFRSSDSFRVILCLFLIGAVLFIAYICSKKDATICDKLEC</sequence>
<accession>A0AAV5BYD9</accession>
<dbReference type="AlphaFoldDB" id="A0AAV5BYD9"/>
<evidence type="ECO:0000313" key="3">
    <source>
        <dbReference type="Proteomes" id="UP001054889"/>
    </source>
</evidence>
<evidence type="ECO:0000313" key="2">
    <source>
        <dbReference type="EMBL" id="GJM90967.1"/>
    </source>
</evidence>
<protein>
    <submittedName>
        <fullName evidence="2">Uncharacterized protein</fullName>
    </submittedName>
</protein>
<name>A0AAV5BYD9_ELECO</name>
<feature type="transmembrane region" description="Helical" evidence="1">
    <location>
        <begin position="26"/>
        <end position="45"/>
    </location>
</feature>
<keyword evidence="1" id="KW-0812">Transmembrane</keyword>
<comment type="caution">
    <text evidence="2">The sequence shown here is derived from an EMBL/GenBank/DDBJ whole genome shotgun (WGS) entry which is preliminary data.</text>
</comment>
<gene>
    <name evidence="2" type="primary">ga07297</name>
    <name evidence="2" type="ORF">PR202_ga07297</name>
</gene>
<reference evidence="2" key="1">
    <citation type="journal article" date="2018" name="DNA Res.">
        <title>Multiple hybrid de novo genome assembly of finger millet, an orphan allotetraploid crop.</title>
        <authorList>
            <person name="Hatakeyama M."/>
            <person name="Aluri S."/>
            <person name="Balachadran M.T."/>
            <person name="Sivarajan S.R."/>
            <person name="Patrignani A."/>
            <person name="Gruter S."/>
            <person name="Poveda L."/>
            <person name="Shimizu-Inatsugi R."/>
            <person name="Baeten J."/>
            <person name="Francoijs K.J."/>
            <person name="Nataraja K.N."/>
            <person name="Reddy Y.A.N."/>
            <person name="Phadnis S."/>
            <person name="Ravikumar R.L."/>
            <person name="Schlapbach R."/>
            <person name="Sreeman S.M."/>
            <person name="Shimizu K.K."/>
        </authorList>
    </citation>
    <scope>NUCLEOTIDE SEQUENCE</scope>
</reference>
<keyword evidence="3" id="KW-1185">Reference proteome</keyword>